<protein>
    <submittedName>
        <fullName evidence="7">Tellurite resistance protein</fullName>
    </submittedName>
</protein>
<dbReference type="InterPro" id="IPR039264">
    <property type="entry name" value="TehA"/>
</dbReference>
<dbReference type="RefSeq" id="WP_124210493.1">
    <property type="nucleotide sequence ID" value="NZ_CP016615.1"/>
</dbReference>
<evidence type="ECO:0000256" key="6">
    <source>
        <dbReference type="ARBA" id="ARBA00023136"/>
    </source>
</evidence>
<dbReference type="InterPro" id="IPR052951">
    <property type="entry name" value="Tellurite_res_ion_channel"/>
</dbReference>
<dbReference type="InterPro" id="IPR011552">
    <property type="entry name" value="TehA/Mae1"/>
</dbReference>
<dbReference type="GO" id="GO:0046583">
    <property type="term" value="F:monoatomic cation efflux transmembrane transporter activity"/>
    <property type="evidence" value="ECO:0007669"/>
    <property type="project" value="TreeGrafter"/>
</dbReference>
<comment type="caution">
    <text evidence="7">The sequence shown here is derived from an EMBL/GenBank/DDBJ whole genome shotgun (WGS) entry which is preliminary data.</text>
</comment>
<comment type="subcellular location">
    <subcellularLocation>
        <location evidence="1">Membrane</location>
        <topology evidence="1">Multi-pass membrane protein</topology>
    </subcellularLocation>
</comment>
<keyword evidence="6" id="KW-0472">Membrane</keyword>
<dbReference type="InterPro" id="IPR038665">
    <property type="entry name" value="Voltage-dep_anion_channel_sf"/>
</dbReference>
<dbReference type="PANTHER" id="PTHR37955:SF1">
    <property type="entry name" value="DEP DOMAIN-CONTAINING PROTEIN"/>
    <property type="match status" value="1"/>
</dbReference>
<dbReference type="InterPro" id="IPR004695">
    <property type="entry name" value="SLAC1/Mae1/Ssu1/TehA"/>
</dbReference>
<dbReference type="Proteomes" id="UP000281691">
    <property type="component" value="Unassembled WGS sequence"/>
</dbReference>
<dbReference type="OrthoDB" id="309023at2"/>
<dbReference type="AlphaFoldDB" id="A0A3N4VSC5"/>
<dbReference type="NCBIfam" id="TIGR00816">
    <property type="entry name" value="tdt"/>
    <property type="match status" value="1"/>
</dbReference>
<evidence type="ECO:0000256" key="3">
    <source>
        <dbReference type="ARBA" id="ARBA00022448"/>
    </source>
</evidence>
<gene>
    <name evidence="7" type="ORF">EDC46_0306</name>
</gene>
<evidence type="ECO:0000313" key="8">
    <source>
        <dbReference type="Proteomes" id="UP000281691"/>
    </source>
</evidence>
<dbReference type="CDD" id="cd09324">
    <property type="entry name" value="TDT_TehA"/>
    <property type="match status" value="1"/>
</dbReference>
<dbReference type="NCBIfam" id="NF008032">
    <property type="entry name" value="PRK10764.1"/>
    <property type="match status" value="1"/>
</dbReference>
<sequence>MPSNTSPFLMPTGYFSISLGLGATAIAWFHASHLLPFAENIGNVIGIISVMSWLLFSGLYVYKIIRYTEQVKDEWNCPVRFSFIALIPITTMVVGDILYHWQVIFAEPLIWLGAISQLIFAGIRIGGLWKGDVFTEDSTLPPFYLPSVAANFTSASSLALLGYTDLAYVFFGAGVIAWLIFEPVLLQYLRTNKINSAMRGSFGIILAPAFVGVAAYITINGGDVDTFAKMLWGYGFLQLIFLFRLLPWITQNNFSIGLWAFSFGLASMANSAISFYQHTQLEYLSIVVFFFANAMIFLLCLGTLKTIIQGKFWLK</sequence>
<dbReference type="PANTHER" id="PTHR37955">
    <property type="entry name" value="TELLURITE RESISTANCE PROTEIN TEHA"/>
    <property type="match status" value="1"/>
</dbReference>
<evidence type="ECO:0000313" key="7">
    <source>
        <dbReference type="EMBL" id="RPE85918.1"/>
    </source>
</evidence>
<dbReference type="EMBL" id="RKQP01000001">
    <property type="protein sequence ID" value="RPE85918.1"/>
    <property type="molecule type" value="Genomic_DNA"/>
</dbReference>
<keyword evidence="3" id="KW-0813">Transport</keyword>
<proteinExistence type="inferred from homology"/>
<dbReference type="Gene3D" id="1.50.10.150">
    <property type="entry name" value="Voltage-dependent anion channel"/>
    <property type="match status" value="1"/>
</dbReference>
<comment type="similarity">
    <text evidence="2">Belongs to the tellurite-resistance/dicarboxylate transporter (TDT) family.</text>
</comment>
<evidence type="ECO:0000256" key="5">
    <source>
        <dbReference type="ARBA" id="ARBA00022989"/>
    </source>
</evidence>
<keyword evidence="5" id="KW-1133">Transmembrane helix</keyword>
<reference evidence="7 8" key="1">
    <citation type="submission" date="2018-11" db="EMBL/GenBank/DDBJ databases">
        <title>Genomic Encyclopedia of Type Strains, Phase IV (KMG-IV): sequencing the most valuable type-strain genomes for metagenomic binning, comparative biology and taxonomic classification.</title>
        <authorList>
            <person name="Goeker M."/>
        </authorList>
    </citation>
    <scope>NUCLEOTIDE SEQUENCE [LARGE SCALE GENOMIC DNA]</scope>
    <source>
        <strain evidence="7 8">DSM 27238</strain>
    </source>
</reference>
<evidence type="ECO:0000256" key="1">
    <source>
        <dbReference type="ARBA" id="ARBA00004141"/>
    </source>
</evidence>
<organism evidence="7 8">
    <name type="scientific">Vespertiliibacter pulmonis</name>
    <dbReference type="NCBI Taxonomy" id="1443036"/>
    <lineage>
        <taxon>Bacteria</taxon>
        <taxon>Pseudomonadati</taxon>
        <taxon>Pseudomonadota</taxon>
        <taxon>Gammaproteobacteria</taxon>
        <taxon>Pasteurellales</taxon>
        <taxon>Pasteurellaceae</taxon>
        <taxon>Vespertiliibacter</taxon>
    </lineage>
</organism>
<dbReference type="Pfam" id="PF03595">
    <property type="entry name" value="SLAC1"/>
    <property type="match status" value="1"/>
</dbReference>
<keyword evidence="4" id="KW-0812">Transmembrane</keyword>
<evidence type="ECO:0000256" key="4">
    <source>
        <dbReference type="ARBA" id="ARBA00022692"/>
    </source>
</evidence>
<keyword evidence="8" id="KW-1185">Reference proteome</keyword>
<accession>A0A3N4VSC5</accession>
<dbReference type="GO" id="GO:0005886">
    <property type="term" value="C:plasma membrane"/>
    <property type="evidence" value="ECO:0007669"/>
    <property type="project" value="TreeGrafter"/>
</dbReference>
<name>A0A3N4VSC5_9PAST</name>
<evidence type="ECO:0000256" key="2">
    <source>
        <dbReference type="ARBA" id="ARBA00008566"/>
    </source>
</evidence>